<evidence type="ECO:0000256" key="1">
    <source>
        <dbReference type="ARBA" id="ARBA00004651"/>
    </source>
</evidence>
<sequence>MMRLLGGFGKQRIHFYCLKELQVNKEKGTEHYISAMRDQESHNSSAFNGDPFGRNYVEIVFEAFAAILIFVSSILTNSVVLYAIQTNSSLKTFTNKIIANLCLVDMAETLLIMPLWITSLIKGHWILAMSSATFQDFCFSLWPTQPSILCCSLRSADTSRSSNLSCITVFSSKIKTDQES</sequence>
<keyword evidence="6 9" id="KW-0472">Membrane</keyword>
<dbReference type="GO" id="GO:0004930">
    <property type="term" value="F:G protein-coupled receptor activity"/>
    <property type="evidence" value="ECO:0007669"/>
    <property type="project" value="UniProtKB-KW"/>
</dbReference>
<evidence type="ECO:0000256" key="7">
    <source>
        <dbReference type="ARBA" id="ARBA00023170"/>
    </source>
</evidence>
<gene>
    <name evidence="11" type="ORF">OS493_008636</name>
</gene>
<keyword evidence="4 9" id="KW-1133">Transmembrane helix</keyword>
<evidence type="ECO:0000256" key="3">
    <source>
        <dbReference type="ARBA" id="ARBA00022692"/>
    </source>
</evidence>
<evidence type="ECO:0000256" key="9">
    <source>
        <dbReference type="SAM" id="Phobius"/>
    </source>
</evidence>
<reference evidence="11" key="1">
    <citation type="submission" date="2023-01" db="EMBL/GenBank/DDBJ databases">
        <title>Genome assembly of the deep-sea coral Lophelia pertusa.</title>
        <authorList>
            <person name="Herrera S."/>
            <person name="Cordes E."/>
        </authorList>
    </citation>
    <scope>NUCLEOTIDE SEQUENCE</scope>
    <source>
        <strain evidence="11">USNM1676648</strain>
        <tissue evidence="11">Polyp</tissue>
    </source>
</reference>
<keyword evidence="7" id="KW-0675">Receptor</keyword>
<evidence type="ECO:0000313" key="11">
    <source>
        <dbReference type="EMBL" id="KAJ7386501.1"/>
    </source>
</evidence>
<dbReference type="PANTHER" id="PTHR22752">
    <property type="entry name" value="G PROTEIN-COUPLED RECEPTOR"/>
    <property type="match status" value="1"/>
</dbReference>
<feature type="transmembrane region" description="Helical" evidence="9">
    <location>
        <begin position="63"/>
        <end position="85"/>
    </location>
</feature>
<organism evidence="11 12">
    <name type="scientific">Desmophyllum pertusum</name>
    <dbReference type="NCBI Taxonomy" id="174260"/>
    <lineage>
        <taxon>Eukaryota</taxon>
        <taxon>Metazoa</taxon>
        <taxon>Cnidaria</taxon>
        <taxon>Anthozoa</taxon>
        <taxon>Hexacorallia</taxon>
        <taxon>Scleractinia</taxon>
        <taxon>Caryophylliina</taxon>
        <taxon>Caryophylliidae</taxon>
        <taxon>Desmophyllum</taxon>
    </lineage>
</organism>
<comment type="caution">
    <text evidence="11">The sequence shown here is derived from an EMBL/GenBank/DDBJ whole genome shotgun (WGS) entry which is preliminary data.</text>
</comment>
<evidence type="ECO:0000256" key="5">
    <source>
        <dbReference type="ARBA" id="ARBA00023040"/>
    </source>
</evidence>
<dbReference type="GO" id="GO:0005886">
    <property type="term" value="C:plasma membrane"/>
    <property type="evidence" value="ECO:0007669"/>
    <property type="project" value="UniProtKB-SubCell"/>
</dbReference>
<keyword evidence="8" id="KW-0807">Transducer</keyword>
<dbReference type="SUPFAM" id="SSF81321">
    <property type="entry name" value="Family A G protein-coupled receptor-like"/>
    <property type="match status" value="1"/>
</dbReference>
<evidence type="ECO:0000256" key="8">
    <source>
        <dbReference type="ARBA" id="ARBA00023224"/>
    </source>
</evidence>
<name>A0A9X0D4S7_9CNID</name>
<evidence type="ECO:0000256" key="4">
    <source>
        <dbReference type="ARBA" id="ARBA00022989"/>
    </source>
</evidence>
<comment type="subcellular location">
    <subcellularLocation>
        <location evidence="1">Cell membrane</location>
        <topology evidence="1">Multi-pass membrane protein</topology>
    </subcellularLocation>
</comment>
<proteinExistence type="predicted"/>
<evidence type="ECO:0000256" key="2">
    <source>
        <dbReference type="ARBA" id="ARBA00022475"/>
    </source>
</evidence>
<dbReference type="CDD" id="cd00637">
    <property type="entry name" value="7tm_classA_rhodopsin-like"/>
    <property type="match status" value="1"/>
</dbReference>
<dbReference type="EMBL" id="MU825876">
    <property type="protein sequence ID" value="KAJ7386501.1"/>
    <property type="molecule type" value="Genomic_DNA"/>
</dbReference>
<dbReference type="AlphaFoldDB" id="A0A9X0D4S7"/>
<keyword evidence="2" id="KW-1003">Cell membrane</keyword>
<keyword evidence="12" id="KW-1185">Reference proteome</keyword>
<accession>A0A9X0D4S7</accession>
<feature type="transmembrane region" description="Helical" evidence="9">
    <location>
        <begin position="97"/>
        <end position="121"/>
    </location>
</feature>
<dbReference type="Gene3D" id="1.20.1070.10">
    <property type="entry name" value="Rhodopsin 7-helix transmembrane proteins"/>
    <property type="match status" value="1"/>
</dbReference>
<dbReference type="InterPro" id="IPR017452">
    <property type="entry name" value="GPCR_Rhodpsn_7TM"/>
</dbReference>
<protein>
    <recommendedName>
        <fullName evidence="10">G-protein coupled receptors family 1 profile domain-containing protein</fullName>
    </recommendedName>
</protein>
<dbReference type="Proteomes" id="UP001163046">
    <property type="component" value="Unassembled WGS sequence"/>
</dbReference>
<dbReference type="InterPro" id="IPR000276">
    <property type="entry name" value="GPCR_Rhodpsn"/>
</dbReference>
<evidence type="ECO:0000313" key="12">
    <source>
        <dbReference type="Proteomes" id="UP001163046"/>
    </source>
</evidence>
<evidence type="ECO:0000256" key="6">
    <source>
        <dbReference type="ARBA" id="ARBA00023136"/>
    </source>
</evidence>
<keyword evidence="5" id="KW-0297">G-protein coupled receptor</keyword>
<dbReference type="Pfam" id="PF00001">
    <property type="entry name" value="7tm_1"/>
    <property type="match status" value="1"/>
</dbReference>
<feature type="domain" description="G-protein coupled receptors family 1 profile" evidence="10">
    <location>
        <begin position="76"/>
        <end position="138"/>
    </location>
</feature>
<dbReference type="OrthoDB" id="6376512at2759"/>
<dbReference type="PROSITE" id="PS50262">
    <property type="entry name" value="G_PROTEIN_RECEP_F1_2"/>
    <property type="match status" value="1"/>
</dbReference>
<evidence type="ECO:0000259" key="10">
    <source>
        <dbReference type="PROSITE" id="PS50262"/>
    </source>
</evidence>
<keyword evidence="3 9" id="KW-0812">Transmembrane</keyword>